<dbReference type="Pfam" id="PF07364">
    <property type="entry name" value="DUF1485"/>
    <property type="match status" value="1"/>
</dbReference>
<dbReference type="Proteomes" id="UP000045285">
    <property type="component" value="Unassembled WGS sequence"/>
</dbReference>
<accession>A0A090E6M0</accession>
<sequence length="575" mass="62250">MRIFTASLATETNTFSPVPTDRASFEMAFYAAPGKHPETPTLCSSPIVALRKRAAKEGLTVIEGTATWAEPGGLVQRQTYEALRNEILDQLKAALPVDAVILGLHGAMVAQGYDDCEGDLLERVRAIVGPKVVIASEFDPHSHLTPKRVAACDIMAYFLEFPHTDFYERGEHVVELGLAAARGEIKPVISTFDCRMIQVLPTSREPMRSFVDRIKALHGKDGVLSVSVIHGFMAADVPEMGTRILVVTDNDKAKGDALAEKLGRELYALREQTAMTMLSAQAGIDQALGVRATRQDKPVVIADIWDNPGGGVPGDGTIVLRELLARGVTKVGVATIWDPIAVTFCHAAGEGAVIDLRFGGKAGPQAGEPIDARVTVLKTTNEGWQSFGPSRVTLGPSAVVRIEGTEVDVILNTNRTQTFEPDVFSNIGIDPLAKDVLLIKSTNHFYAGFAPIAAEIIYVAAPSSYPSSPAKTDYRKLNRAIWPRVADPWKQPISPLVGEISQSHQPSLHHHRLGRRHFPPESRVQFFGILRPARGIDVLAQPLGQFGIEGIARLLEGREGVGVEHFRPHVGIIAG</sequence>
<dbReference type="InterPro" id="IPR015995">
    <property type="entry name" value="MlrC_N"/>
</dbReference>
<name>A0A090E6M0_MESPL</name>
<evidence type="ECO:0000313" key="4">
    <source>
        <dbReference type="Proteomes" id="UP000045285"/>
    </source>
</evidence>
<feature type="domain" description="Microcystin LR degradation protein MlrC C-terminal" evidence="1">
    <location>
        <begin position="301"/>
        <end position="476"/>
    </location>
</feature>
<evidence type="ECO:0008006" key="5">
    <source>
        <dbReference type="Google" id="ProtNLM"/>
    </source>
</evidence>
<dbReference type="InterPro" id="IPR010799">
    <property type="entry name" value="MlrC_C"/>
</dbReference>
<feature type="domain" description="Microcystin LR degradation protein MlrC N-terminal" evidence="2">
    <location>
        <begin position="2"/>
        <end position="288"/>
    </location>
</feature>
<dbReference type="STRING" id="69974.MPLDJ20_90066"/>
<evidence type="ECO:0000259" key="2">
    <source>
        <dbReference type="Pfam" id="PF07364"/>
    </source>
</evidence>
<evidence type="ECO:0000313" key="3">
    <source>
        <dbReference type="EMBL" id="CDX22988.1"/>
    </source>
</evidence>
<keyword evidence="4" id="KW-1185">Reference proteome</keyword>
<dbReference type="EMBL" id="CCMZ01000034">
    <property type="protein sequence ID" value="CDX22988.1"/>
    <property type="molecule type" value="Genomic_DNA"/>
</dbReference>
<reference evidence="4" key="1">
    <citation type="submission" date="2014-08" db="EMBL/GenBank/DDBJ databases">
        <authorList>
            <person name="Moulin L."/>
        </authorList>
    </citation>
    <scope>NUCLEOTIDE SEQUENCE [LARGE SCALE GENOMIC DNA]</scope>
</reference>
<protein>
    <recommendedName>
        <fullName evidence="5">MlrC</fullName>
    </recommendedName>
</protein>
<proteinExistence type="predicted"/>
<organism evidence="3 4">
    <name type="scientific">Mesorhizobium plurifarium</name>
    <dbReference type="NCBI Taxonomy" id="69974"/>
    <lineage>
        <taxon>Bacteria</taxon>
        <taxon>Pseudomonadati</taxon>
        <taxon>Pseudomonadota</taxon>
        <taxon>Alphaproteobacteria</taxon>
        <taxon>Hyphomicrobiales</taxon>
        <taxon>Phyllobacteriaceae</taxon>
        <taxon>Mesorhizobium</taxon>
    </lineage>
</organism>
<gene>
    <name evidence="3" type="ORF">MPL3356_40172</name>
</gene>
<evidence type="ECO:0000259" key="1">
    <source>
        <dbReference type="Pfam" id="PF07171"/>
    </source>
</evidence>
<dbReference type="Pfam" id="PF07171">
    <property type="entry name" value="MlrC_C"/>
    <property type="match status" value="1"/>
</dbReference>
<dbReference type="AlphaFoldDB" id="A0A090E6M0"/>